<dbReference type="KEGG" id="mlt:VC82_1767"/>
<reference evidence="1 2" key="1">
    <citation type="submission" date="2015-03" db="EMBL/GenBank/DDBJ databases">
        <title>Complete genome sequence of Muricauda lutaonensis CC-HSB-11T, isolated from a coastal hot spring.</title>
        <authorList>
            <person name="Kim K.M."/>
        </authorList>
    </citation>
    <scope>NUCLEOTIDE SEQUENCE [LARGE SCALE GENOMIC DNA]</scope>
    <source>
        <strain evidence="1 2">CC-HSB-11</strain>
    </source>
</reference>
<dbReference type="EMBL" id="CP011071">
    <property type="protein sequence ID" value="AKA35377.1"/>
    <property type="molecule type" value="Genomic_DNA"/>
</dbReference>
<evidence type="ECO:0000313" key="2">
    <source>
        <dbReference type="Proteomes" id="UP000032726"/>
    </source>
</evidence>
<name>A0A0D5YST5_9FLAO</name>
<organism evidence="1 2">
    <name type="scientific">Flagellimonas lutaonensis</name>
    <dbReference type="NCBI Taxonomy" id="516051"/>
    <lineage>
        <taxon>Bacteria</taxon>
        <taxon>Pseudomonadati</taxon>
        <taxon>Bacteroidota</taxon>
        <taxon>Flavobacteriia</taxon>
        <taxon>Flavobacteriales</taxon>
        <taxon>Flavobacteriaceae</taxon>
        <taxon>Flagellimonas</taxon>
    </lineage>
</organism>
<dbReference type="HOGENOM" id="CLU_2233499_0_0_10"/>
<gene>
    <name evidence="1" type="ORF">VC82_1767</name>
</gene>
<accession>A0A0D5YST5</accession>
<sequence length="105" mass="12074">MDEALNVFRGFEKQAVHNQFYIKPNRSPRLTVGTLGSQLALKELLMPLWNLSRPWQVSAKNKVSTSLKMRAFYYVADTPDLFPESLDKTHVTHCATHERNQTNTP</sequence>
<keyword evidence="2" id="KW-1185">Reference proteome</keyword>
<protein>
    <submittedName>
        <fullName evidence="1">Uncharacterized protein</fullName>
    </submittedName>
</protein>
<dbReference type="Proteomes" id="UP000032726">
    <property type="component" value="Chromosome"/>
</dbReference>
<evidence type="ECO:0000313" key="1">
    <source>
        <dbReference type="EMBL" id="AKA35377.1"/>
    </source>
</evidence>
<proteinExistence type="predicted"/>
<dbReference type="AlphaFoldDB" id="A0A0D5YST5"/>